<protein>
    <submittedName>
        <fullName evidence="1">XRE family transcriptional regulator</fullName>
    </submittedName>
</protein>
<dbReference type="GO" id="GO:0003677">
    <property type="term" value="F:DNA binding"/>
    <property type="evidence" value="ECO:0007669"/>
    <property type="project" value="InterPro"/>
</dbReference>
<proteinExistence type="predicted"/>
<organism evidence="1 2">
    <name type="scientific">Roseburia intestinalis</name>
    <dbReference type="NCBI Taxonomy" id="166486"/>
    <lineage>
        <taxon>Bacteria</taxon>
        <taxon>Bacillati</taxon>
        <taxon>Bacillota</taxon>
        <taxon>Clostridia</taxon>
        <taxon>Lachnospirales</taxon>
        <taxon>Lachnospiraceae</taxon>
        <taxon>Roseburia</taxon>
    </lineage>
</organism>
<dbReference type="InterPro" id="IPR010982">
    <property type="entry name" value="Lambda_DNA-bd_dom_sf"/>
</dbReference>
<sequence length="125" mass="14612">MVLNSKCNTCKEPTKFVVGFYDGPRSKGCVYDCKNKECGVYQIRRFSESKEVQDRIKIQNLNSRNGMYAGYIAALRRDAKISMMKMSRIAGCSPADYSSYEHERKEFNPDVYRRCMDYLKRKESK</sequence>
<evidence type="ECO:0000313" key="2">
    <source>
        <dbReference type="Proteomes" id="UP000283586"/>
    </source>
</evidence>
<dbReference type="Proteomes" id="UP000283586">
    <property type="component" value="Unassembled WGS sequence"/>
</dbReference>
<dbReference type="CDD" id="cd00093">
    <property type="entry name" value="HTH_XRE"/>
    <property type="match status" value="1"/>
</dbReference>
<evidence type="ECO:0000313" key="1">
    <source>
        <dbReference type="EMBL" id="RHN12158.1"/>
    </source>
</evidence>
<dbReference type="SUPFAM" id="SSF47413">
    <property type="entry name" value="lambda repressor-like DNA-binding domains"/>
    <property type="match status" value="1"/>
</dbReference>
<dbReference type="EMBL" id="QRQN01000001">
    <property type="protein sequence ID" value="RHN12158.1"/>
    <property type="molecule type" value="Genomic_DNA"/>
</dbReference>
<gene>
    <name evidence="1" type="ORF">DWZ31_01520</name>
</gene>
<name>A0A415U286_9FIRM</name>
<accession>A0A415U286</accession>
<reference evidence="1 2" key="1">
    <citation type="submission" date="2018-08" db="EMBL/GenBank/DDBJ databases">
        <title>A genome reference for cultivated species of the human gut microbiota.</title>
        <authorList>
            <person name="Zou Y."/>
            <person name="Xue W."/>
            <person name="Luo G."/>
        </authorList>
    </citation>
    <scope>NUCLEOTIDE SEQUENCE [LARGE SCALE GENOMIC DNA]</scope>
    <source>
        <strain evidence="1 2">AF31-21AC</strain>
    </source>
</reference>
<dbReference type="RefSeq" id="WP_118488052.1">
    <property type="nucleotide sequence ID" value="NZ_QRQN01000001.1"/>
</dbReference>
<dbReference type="AlphaFoldDB" id="A0A415U286"/>
<dbReference type="InterPro" id="IPR001387">
    <property type="entry name" value="Cro/C1-type_HTH"/>
</dbReference>
<comment type="caution">
    <text evidence="1">The sequence shown here is derived from an EMBL/GenBank/DDBJ whole genome shotgun (WGS) entry which is preliminary data.</text>
</comment>